<accession>A0A7C4P0K0</accession>
<dbReference type="PANTHER" id="PTHR13420">
    <property type="entry name" value="UPF0235 PROTEIN C15ORF40"/>
    <property type="match status" value="1"/>
</dbReference>
<dbReference type="EMBL" id="DSZN01000104">
    <property type="protein sequence ID" value="HGQ85927.1"/>
    <property type="molecule type" value="Genomic_DNA"/>
</dbReference>
<comment type="caution">
    <text evidence="3">The sequence shown here is derived from an EMBL/GenBank/DDBJ whole genome shotgun (WGS) entry which is preliminary data.</text>
</comment>
<evidence type="ECO:0000256" key="1">
    <source>
        <dbReference type="ARBA" id="ARBA00010364"/>
    </source>
</evidence>
<gene>
    <name evidence="3" type="ORF">ENT66_06360</name>
</gene>
<proteinExistence type="inferred from homology"/>
<dbReference type="Pfam" id="PF02594">
    <property type="entry name" value="DUF167"/>
    <property type="match status" value="1"/>
</dbReference>
<dbReference type="Gene3D" id="3.30.1200.10">
    <property type="entry name" value="YggU-like"/>
    <property type="match status" value="1"/>
</dbReference>
<reference evidence="3" key="1">
    <citation type="journal article" date="2020" name="mSystems">
        <title>Genome- and Community-Level Interaction Insights into Carbon Utilization and Element Cycling Functions of Hydrothermarchaeota in Hydrothermal Sediment.</title>
        <authorList>
            <person name="Zhou Z."/>
            <person name="Liu Y."/>
            <person name="Xu W."/>
            <person name="Pan J."/>
            <person name="Luo Z.H."/>
            <person name="Li M."/>
        </authorList>
    </citation>
    <scope>NUCLEOTIDE SEQUENCE [LARGE SCALE GENOMIC DNA]</scope>
    <source>
        <strain evidence="3">SpSt-6</strain>
    </source>
</reference>
<dbReference type="SUPFAM" id="SSF69786">
    <property type="entry name" value="YggU-like"/>
    <property type="match status" value="1"/>
</dbReference>
<dbReference type="AlphaFoldDB" id="A0A7C4P0K0"/>
<dbReference type="NCBIfam" id="TIGR00251">
    <property type="entry name" value="DUF167 family protein"/>
    <property type="match status" value="1"/>
</dbReference>
<evidence type="ECO:0000313" key="3">
    <source>
        <dbReference type="EMBL" id="HGQ85927.1"/>
    </source>
</evidence>
<dbReference type="SMART" id="SM01152">
    <property type="entry name" value="DUF167"/>
    <property type="match status" value="1"/>
</dbReference>
<dbReference type="InterPro" id="IPR036591">
    <property type="entry name" value="YggU-like_sf"/>
</dbReference>
<protein>
    <recommendedName>
        <fullName evidence="2">UPF0235 protein ENT66_06360</fullName>
    </recommendedName>
</protein>
<dbReference type="InterPro" id="IPR003746">
    <property type="entry name" value="DUF167"/>
</dbReference>
<dbReference type="HAMAP" id="MF_00634">
    <property type="entry name" value="UPF0235"/>
    <property type="match status" value="1"/>
</dbReference>
<organism evidence="3">
    <name type="scientific">Thermodesulfobacterium geofontis</name>
    <dbReference type="NCBI Taxonomy" id="1295609"/>
    <lineage>
        <taxon>Bacteria</taxon>
        <taxon>Pseudomonadati</taxon>
        <taxon>Thermodesulfobacteriota</taxon>
        <taxon>Thermodesulfobacteria</taxon>
        <taxon>Thermodesulfobacteriales</taxon>
        <taxon>Thermodesulfobacteriaceae</taxon>
        <taxon>Thermodesulfobacterium</taxon>
    </lineage>
</organism>
<evidence type="ECO:0000256" key="2">
    <source>
        <dbReference type="HAMAP-Rule" id="MF_00634"/>
    </source>
</evidence>
<dbReference type="PANTHER" id="PTHR13420:SF7">
    <property type="entry name" value="UPF0235 PROTEIN C15ORF40"/>
    <property type="match status" value="1"/>
</dbReference>
<sequence>MLLEIKVKPGSSKDKLLQFKEPNFLEISLKAQPEKNKANESLCQFLGNLFKISKREIKILKGTTSRNKIVKIEGITEEKAIKIIKEILNLK</sequence>
<comment type="similarity">
    <text evidence="1 2">Belongs to the UPF0235 family.</text>
</comment>
<name>A0A7C4P0K0_9BACT</name>
<dbReference type="GO" id="GO:0005737">
    <property type="term" value="C:cytoplasm"/>
    <property type="evidence" value="ECO:0007669"/>
    <property type="project" value="TreeGrafter"/>
</dbReference>